<protein>
    <submittedName>
        <fullName evidence="4">TetR family transcriptional regulator</fullName>
    </submittedName>
</protein>
<dbReference type="InterPro" id="IPR041586">
    <property type="entry name" value="PsrA_TetR_C"/>
</dbReference>
<dbReference type="EMBL" id="WPHM01000001">
    <property type="protein sequence ID" value="MUZ55984.1"/>
    <property type="molecule type" value="Genomic_DNA"/>
</dbReference>
<evidence type="ECO:0000313" key="5">
    <source>
        <dbReference type="Proteomes" id="UP000436692"/>
    </source>
</evidence>
<organism evidence="4 5">
    <name type="scientific">Agrobacterium vitis</name>
    <name type="common">Rhizobium vitis</name>
    <dbReference type="NCBI Taxonomy" id="373"/>
    <lineage>
        <taxon>Bacteria</taxon>
        <taxon>Pseudomonadati</taxon>
        <taxon>Pseudomonadota</taxon>
        <taxon>Alphaproteobacteria</taxon>
        <taxon>Hyphomicrobiales</taxon>
        <taxon>Rhizobiaceae</taxon>
        <taxon>Rhizobium/Agrobacterium group</taxon>
        <taxon>Agrobacterium</taxon>
    </lineage>
</organism>
<evidence type="ECO:0000256" key="2">
    <source>
        <dbReference type="PROSITE-ProRule" id="PRU00335"/>
    </source>
</evidence>
<dbReference type="InterPro" id="IPR036271">
    <property type="entry name" value="Tet_transcr_reg_TetR-rel_C_sf"/>
</dbReference>
<dbReference type="Pfam" id="PF00440">
    <property type="entry name" value="TetR_N"/>
    <property type="match status" value="1"/>
</dbReference>
<accession>A0AAE4W9V5</accession>
<dbReference type="InterPro" id="IPR001647">
    <property type="entry name" value="HTH_TetR"/>
</dbReference>
<name>A0AAE4W9V5_AGRVI</name>
<evidence type="ECO:0000256" key="1">
    <source>
        <dbReference type="ARBA" id="ARBA00023125"/>
    </source>
</evidence>
<dbReference type="PANTHER" id="PTHR30055:SF235">
    <property type="entry name" value="TRANSCRIPTIONAL REGULATORY PROTEIN"/>
    <property type="match status" value="1"/>
</dbReference>
<dbReference type="RefSeq" id="WP_156546988.1">
    <property type="nucleotide sequence ID" value="NZ_JABAEJ010000001.1"/>
</dbReference>
<keyword evidence="1 2" id="KW-0238">DNA-binding</keyword>
<dbReference type="InterPro" id="IPR050109">
    <property type="entry name" value="HTH-type_TetR-like_transc_reg"/>
</dbReference>
<sequence>MSVKSITATRILDAAEALFADLGYDAVSIRAITDKADVRLNLLHYHFGTKEALFEAVIARRMVVLNTCRQDALSKVPTGMGRDIVAEILSAFVRPYLELATSSENGWASYARLIAQISQSNRHLPLLQSHMDETAQLFIEALNAALPQAPRHSVARAFMFTAALMVSVFSGVARIDGLTGGAITGGDLEGAIDPLLAYSLAGFLEICG</sequence>
<proteinExistence type="predicted"/>
<evidence type="ECO:0000313" key="4">
    <source>
        <dbReference type="EMBL" id="MUZ55984.1"/>
    </source>
</evidence>
<dbReference type="PANTHER" id="PTHR30055">
    <property type="entry name" value="HTH-TYPE TRANSCRIPTIONAL REGULATOR RUTR"/>
    <property type="match status" value="1"/>
</dbReference>
<dbReference type="SUPFAM" id="SSF46689">
    <property type="entry name" value="Homeodomain-like"/>
    <property type="match status" value="1"/>
</dbReference>
<feature type="domain" description="HTH tetR-type" evidence="3">
    <location>
        <begin position="5"/>
        <end position="65"/>
    </location>
</feature>
<dbReference type="PRINTS" id="PR00455">
    <property type="entry name" value="HTHTETR"/>
</dbReference>
<dbReference type="GO" id="GO:0000976">
    <property type="term" value="F:transcription cis-regulatory region binding"/>
    <property type="evidence" value="ECO:0007669"/>
    <property type="project" value="TreeGrafter"/>
</dbReference>
<dbReference type="AlphaFoldDB" id="A0AAE4W9V5"/>
<dbReference type="Pfam" id="PF17939">
    <property type="entry name" value="TetR_C_30"/>
    <property type="match status" value="1"/>
</dbReference>
<dbReference type="Gene3D" id="1.10.357.10">
    <property type="entry name" value="Tetracycline Repressor, domain 2"/>
    <property type="match status" value="1"/>
</dbReference>
<dbReference type="PROSITE" id="PS50977">
    <property type="entry name" value="HTH_TETR_2"/>
    <property type="match status" value="1"/>
</dbReference>
<evidence type="ECO:0000259" key="3">
    <source>
        <dbReference type="PROSITE" id="PS50977"/>
    </source>
</evidence>
<reference evidence="4 5" key="1">
    <citation type="submission" date="2019-12" db="EMBL/GenBank/DDBJ databases">
        <title>Whole-genome sequencing of Allorhizobium vitis.</title>
        <authorList>
            <person name="Gan H.M."/>
            <person name="Szegedi E."/>
            <person name="Burr T."/>
            <person name="Savka M.A."/>
        </authorList>
    </citation>
    <scope>NUCLEOTIDE SEQUENCE [LARGE SCALE GENOMIC DNA]</scope>
    <source>
        <strain evidence="4 5">CG989</strain>
    </source>
</reference>
<feature type="DNA-binding region" description="H-T-H motif" evidence="2">
    <location>
        <begin position="28"/>
        <end position="47"/>
    </location>
</feature>
<dbReference type="InterPro" id="IPR009057">
    <property type="entry name" value="Homeodomain-like_sf"/>
</dbReference>
<gene>
    <name evidence="4" type="ORF">GOZ95_00770</name>
</gene>
<dbReference type="GO" id="GO:0003700">
    <property type="term" value="F:DNA-binding transcription factor activity"/>
    <property type="evidence" value="ECO:0007669"/>
    <property type="project" value="TreeGrafter"/>
</dbReference>
<dbReference type="SUPFAM" id="SSF48498">
    <property type="entry name" value="Tetracyclin repressor-like, C-terminal domain"/>
    <property type="match status" value="1"/>
</dbReference>
<comment type="caution">
    <text evidence="4">The sequence shown here is derived from an EMBL/GenBank/DDBJ whole genome shotgun (WGS) entry which is preliminary data.</text>
</comment>
<dbReference type="Proteomes" id="UP000436692">
    <property type="component" value="Unassembled WGS sequence"/>
</dbReference>